<sequence length="401" mass="44262">MQTHIATTPFGRRPMSLAMLAVQKEADEIPEGKTVDKWQVYRDLCEGKSVIGVTDRSLAILAALLSFHPDSELSEEGGLIVFPSNKQLALRAHGMSDTTLRRHLAALVGCGLIIRRDSPNGKRYARKGREGGFEDAFGFSLAPILARADEFARAAETVRAENKALRQMRERITLLRRDIGKLIETALDERIPGDWMSLWRRFRQIVETIPRRATIDTLSPIFDSLAAIRNDIDISLEQHLKTQNPDGNESHSGRHQSNSNTNINIEFEPASKTSRGSAEPAGDMPELSKSYPLGLVLKACPEIIEYAVDGIHSWRDFMAVTAQVRGYLGISPSAYTDALEVMGQETTAIVIACILDRAQHINSAGGYLRALTEKAREGEFSAGPMLMAALRTSREPVRQAG</sequence>
<dbReference type="InterPro" id="IPR047611">
    <property type="entry name" value="RepABC_RepC"/>
</dbReference>
<dbReference type="InterPro" id="IPR005090">
    <property type="entry name" value="RepC_N"/>
</dbReference>
<dbReference type="Pfam" id="PF11800">
    <property type="entry name" value="RP-C_C"/>
    <property type="match status" value="1"/>
</dbReference>
<dbReference type="AlphaFoldDB" id="A0A011TGG0"/>
<evidence type="ECO:0000259" key="3">
    <source>
        <dbReference type="Pfam" id="PF03428"/>
    </source>
</evidence>
<dbReference type="InterPro" id="IPR021760">
    <property type="entry name" value="RepC_C"/>
</dbReference>
<dbReference type="Proteomes" id="UP000019849">
    <property type="component" value="Unassembled WGS sequence"/>
</dbReference>
<dbReference type="CDD" id="cd00090">
    <property type="entry name" value="HTH_ARSR"/>
    <property type="match status" value="1"/>
</dbReference>
<dbReference type="STRING" id="69279.BG36_13130"/>
<evidence type="ECO:0000256" key="2">
    <source>
        <dbReference type="SAM" id="MobiDB-lite"/>
    </source>
</evidence>
<feature type="compositionally biased region" description="Polar residues" evidence="2">
    <location>
        <begin position="255"/>
        <end position="264"/>
    </location>
</feature>
<feature type="region of interest" description="Disordered" evidence="2">
    <location>
        <begin position="242"/>
        <end position="285"/>
    </location>
</feature>
<dbReference type="InterPro" id="IPR036390">
    <property type="entry name" value="WH_DNA-bd_sf"/>
</dbReference>
<name>A0A011TGG0_9HYPH</name>
<proteinExistence type="predicted"/>
<evidence type="ECO:0000256" key="1">
    <source>
        <dbReference type="SAM" id="Coils"/>
    </source>
</evidence>
<feature type="domain" description="Plasmid replication protein C C-terminal" evidence="4">
    <location>
        <begin position="292"/>
        <end position="391"/>
    </location>
</feature>
<dbReference type="NCBIfam" id="NF010396">
    <property type="entry name" value="PRK13824.1"/>
    <property type="match status" value="1"/>
</dbReference>
<dbReference type="eggNOG" id="COG0640">
    <property type="taxonomic scope" value="Bacteria"/>
</dbReference>
<evidence type="ECO:0000313" key="6">
    <source>
        <dbReference type="Proteomes" id="UP000019849"/>
    </source>
</evidence>
<reference evidence="5 6" key="1">
    <citation type="submission" date="2014-02" db="EMBL/GenBank/DDBJ databases">
        <title>Aquamicrobium defluvii Genome sequencing.</title>
        <authorList>
            <person name="Wang X."/>
        </authorList>
    </citation>
    <scope>NUCLEOTIDE SEQUENCE [LARGE SCALE GENOMIC DNA]</scope>
    <source>
        <strain evidence="5 6">W13Z1</strain>
    </source>
</reference>
<feature type="domain" description="Plasmid replication protein C N-terminal" evidence="3">
    <location>
        <begin position="13"/>
        <end position="186"/>
    </location>
</feature>
<protein>
    <submittedName>
        <fullName evidence="5">Replication initiation protein RepC</fullName>
    </submittedName>
</protein>
<keyword evidence="1" id="KW-0175">Coiled coil</keyword>
<accession>A0A011TGG0</accession>
<organism evidence="5 6">
    <name type="scientific">Aquamicrobium defluvii</name>
    <dbReference type="NCBI Taxonomy" id="69279"/>
    <lineage>
        <taxon>Bacteria</taxon>
        <taxon>Pseudomonadati</taxon>
        <taxon>Pseudomonadota</taxon>
        <taxon>Alphaproteobacteria</taxon>
        <taxon>Hyphomicrobiales</taxon>
        <taxon>Phyllobacteriaceae</taxon>
        <taxon>Aquamicrobium</taxon>
    </lineage>
</organism>
<dbReference type="GO" id="GO:0006355">
    <property type="term" value="P:regulation of DNA-templated transcription"/>
    <property type="evidence" value="ECO:0007669"/>
    <property type="project" value="UniProtKB-ARBA"/>
</dbReference>
<gene>
    <name evidence="5" type="ORF">BG36_13130</name>
</gene>
<dbReference type="InterPro" id="IPR011991">
    <property type="entry name" value="ArsR-like_HTH"/>
</dbReference>
<evidence type="ECO:0000313" key="5">
    <source>
        <dbReference type="EMBL" id="EXL03007.1"/>
    </source>
</evidence>
<dbReference type="HOGENOM" id="CLU_051007_1_0_5"/>
<dbReference type="RefSeq" id="WP_035030205.1">
    <property type="nucleotide sequence ID" value="NZ_KK073899.1"/>
</dbReference>
<comment type="caution">
    <text evidence="5">The sequence shown here is derived from an EMBL/GenBank/DDBJ whole genome shotgun (WGS) entry which is preliminary data.</text>
</comment>
<dbReference type="Pfam" id="PF03428">
    <property type="entry name" value="RP-C"/>
    <property type="match status" value="1"/>
</dbReference>
<dbReference type="SUPFAM" id="SSF46785">
    <property type="entry name" value="Winged helix' DNA-binding domain"/>
    <property type="match status" value="1"/>
</dbReference>
<dbReference type="NCBIfam" id="NF040974">
    <property type="entry name" value="RepABC_RepC"/>
    <property type="match status" value="1"/>
</dbReference>
<evidence type="ECO:0000259" key="4">
    <source>
        <dbReference type="Pfam" id="PF11800"/>
    </source>
</evidence>
<dbReference type="EMBL" id="JENY01000027">
    <property type="protein sequence ID" value="EXL03007.1"/>
    <property type="molecule type" value="Genomic_DNA"/>
</dbReference>
<feature type="coiled-coil region" evidence="1">
    <location>
        <begin position="158"/>
        <end position="185"/>
    </location>
</feature>
<dbReference type="PATRIC" id="fig|69279.3.peg.3719"/>